<evidence type="ECO:0000313" key="2">
    <source>
        <dbReference type="EMBL" id="KAG0576248.1"/>
    </source>
</evidence>
<gene>
    <name evidence="1" type="ORF">KC19_5G066300</name>
    <name evidence="2" type="ORF">KC19_5G066400</name>
</gene>
<reference evidence="2" key="1">
    <citation type="submission" date="2020-06" db="EMBL/GenBank/DDBJ databases">
        <title>WGS assembly of Ceratodon purpureus strain R40.</title>
        <authorList>
            <person name="Carey S.B."/>
            <person name="Jenkins J."/>
            <person name="Shu S."/>
            <person name="Lovell J.T."/>
            <person name="Sreedasyam A."/>
            <person name="Maumus F."/>
            <person name="Tiley G.P."/>
            <person name="Fernandez-Pozo N."/>
            <person name="Barry K."/>
            <person name="Chen C."/>
            <person name="Wang M."/>
            <person name="Lipzen A."/>
            <person name="Daum C."/>
            <person name="Saski C.A."/>
            <person name="Payton A.C."/>
            <person name="Mcbreen J.C."/>
            <person name="Conrad R.E."/>
            <person name="Kollar L.M."/>
            <person name="Olsson S."/>
            <person name="Huttunen S."/>
            <person name="Landis J.B."/>
            <person name="Wickett N.J."/>
            <person name="Johnson M.G."/>
            <person name="Rensing S.A."/>
            <person name="Grimwood J."/>
            <person name="Schmutz J."/>
            <person name="Mcdaniel S.F."/>
        </authorList>
    </citation>
    <scope>NUCLEOTIDE SEQUENCE</scope>
    <source>
        <strain evidence="2">R40</strain>
    </source>
</reference>
<comment type="caution">
    <text evidence="2">The sequence shown here is derived from an EMBL/GenBank/DDBJ whole genome shotgun (WGS) entry which is preliminary data.</text>
</comment>
<name>A0A8T0I120_CERPU</name>
<dbReference type="AlphaFoldDB" id="A0A8T0I120"/>
<dbReference type="EMBL" id="CM026425">
    <property type="protein sequence ID" value="KAG0576248.1"/>
    <property type="molecule type" value="Genomic_DNA"/>
</dbReference>
<organism evidence="2 3">
    <name type="scientific">Ceratodon purpureus</name>
    <name type="common">Fire moss</name>
    <name type="synonym">Dicranum purpureum</name>
    <dbReference type="NCBI Taxonomy" id="3225"/>
    <lineage>
        <taxon>Eukaryota</taxon>
        <taxon>Viridiplantae</taxon>
        <taxon>Streptophyta</taxon>
        <taxon>Embryophyta</taxon>
        <taxon>Bryophyta</taxon>
        <taxon>Bryophytina</taxon>
        <taxon>Bryopsida</taxon>
        <taxon>Dicranidae</taxon>
        <taxon>Pseudoditrichales</taxon>
        <taxon>Ditrichaceae</taxon>
        <taxon>Ceratodon</taxon>
    </lineage>
</organism>
<accession>A0A8T0I120</accession>
<proteinExistence type="predicted"/>
<dbReference type="Proteomes" id="UP000822688">
    <property type="component" value="Chromosome 5"/>
</dbReference>
<evidence type="ECO:0000313" key="3">
    <source>
        <dbReference type="Proteomes" id="UP000822688"/>
    </source>
</evidence>
<protein>
    <submittedName>
        <fullName evidence="2">Uncharacterized protein</fullName>
    </submittedName>
</protein>
<sequence>MLTFVTGQSKWQLPILLLPVCTICCATHLCGATSMTMDAAATNLFGSIINPVTYCPVEAST</sequence>
<evidence type="ECO:0000313" key="1">
    <source>
        <dbReference type="EMBL" id="KAG0576247.1"/>
    </source>
</evidence>
<keyword evidence="3" id="KW-1185">Reference proteome</keyword>
<dbReference type="EMBL" id="CM026425">
    <property type="protein sequence ID" value="KAG0576247.1"/>
    <property type="molecule type" value="Genomic_DNA"/>
</dbReference>